<dbReference type="InterPro" id="IPR037198">
    <property type="entry name" value="MutL_C_sf"/>
</dbReference>
<name>M3ITS8_CANMX</name>
<evidence type="ECO:0000256" key="1">
    <source>
        <dbReference type="ARBA" id="ARBA00006082"/>
    </source>
</evidence>
<dbReference type="STRING" id="1245528.M3ITS8"/>
<dbReference type="SUPFAM" id="SSF118116">
    <property type="entry name" value="DNA mismatch repair protein MutL"/>
    <property type="match status" value="1"/>
</dbReference>
<accession>M3ITS8</accession>
<evidence type="ECO:0000313" key="3">
    <source>
        <dbReference type="EMBL" id="EMG50006.1"/>
    </source>
</evidence>
<dbReference type="Gene3D" id="3.30.1540.20">
    <property type="entry name" value="MutL, C-terminal domain, dimerisation subdomain"/>
    <property type="match status" value="1"/>
</dbReference>
<sequence>MGGTIVKLDEYVTNQIRSHTIINSIDQVIKELLQNSLDANATDILIKLDLSSLSIYIQDNGHGISPSDLEKVTLQNHTSKSDHPNNTFGYKGEALFALDAVSKLTIVSKIKEYNAPYKLVSTECGRVAQIFDRNDTSGFFQIGDLEQSGTIVIANLVFNNIPVRKQQILRTPTYKLLESIKVAILESLIKNPRIKLEVLLINHEKYQLDEVVSLNNKYISSSYSTMLFKLFKIKVKYEPVCAKFRDIKITGIIGTKPVITKKHQYVFINNKLFDLSSDDSTFLNNLFGSAGFNAEEGGSITTKTPGKPFYKYPTFLIKVKCLRNQSIWENSMQSNTWDIILKMMERMFQKFLETKGYDVLKRKNWKNTPSPFPSPTEKQKGDNFILNTKVKLGKLHESELNGLVSNHQYAKKKIQPLPIIPSKMLNSPKPTISHCLCHDQEYNFNESLDFTRDHLLPGNYKIINQIDKKFIMMTLKEEQMRVVILDQHASDERIKVEEFYREFVDSLQNNPGLRLQSPLSFELNIHESSLFEQYHENFNTFGINYQIVDGSVITVTHLPLILLNKINSDVHFLKDSLIQHVYDLNDHIKKSKVNLQDWFETSYHLPRIIIELLNSKACRSAIMFGDELTMDDMHRLVDGLSRCRLPFQCAHGRPSIVPLAKIE</sequence>
<evidence type="ECO:0000313" key="4">
    <source>
        <dbReference type="Proteomes" id="UP000011777"/>
    </source>
</evidence>
<dbReference type="GO" id="GO:0016887">
    <property type="term" value="F:ATP hydrolysis activity"/>
    <property type="evidence" value="ECO:0007669"/>
    <property type="project" value="InterPro"/>
</dbReference>
<organism evidence="3 4">
    <name type="scientific">Candida maltosa (strain Xu316)</name>
    <name type="common">Yeast</name>
    <dbReference type="NCBI Taxonomy" id="1245528"/>
    <lineage>
        <taxon>Eukaryota</taxon>
        <taxon>Fungi</taxon>
        <taxon>Dikarya</taxon>
        <taxon>Ascomycota</taxon>
        <taxon>Saccharomycotina</taxon>
        <taxon>Pichiomycetes</taxon>
        <taxon>Debaryomycetaceae</taxon>
        <taxon>Candida/Lodderomyces clade</taxon>
        <taxon>Candida</taxon>
    </lineage>
</organism>
<dbReference type="AlphaFoldDB" id="M3ITS8"/>
<dbReference type="eggNOG" id="KOG1977">
    <property type="taxonomic scope" value="Eukaryota"/>
</dbReference>
<dbReference type="InterPro" id="IPR036890">
    <property type="entry name" value="HATPase_C_sf"/>
</dbReference>
<evidence type="ECO:0000259" key="2">
    <source>
        <dbReference type="SMART" id="SM00853"/>
    </source>
</evidence>
<dbReference type="Pfam" id="PF08676">
    <property type="entry name" value="MutL_C"/>
    <property type="match status" value="1"/>
</dbReference>
<dbReference type="PANTHER" id="PTHR10073">
    <property type="entry name" value="DNA MISMATCH REPAIR PROTEIN MLH, PMS, MUTL"/>
    <property type="match status" value="1"/>
</dbReference>
<dbReference type="GO" id="GO:0005524">
    <property type="term" value="F:ATP binding"/>
    <property type="evidence" value="ECO:0007669"/>
    <property type="project" value="InterPro"/>
</dbReference>
<dbReference type="InterPro" id="IPR038973">
    <property type="entry name" value="MutL/Mlh/Pms-like"/>
</dbReference>
<dbReference type="SUPFAM" id="SSF55874">
    <property type="entry name" value="ATPase domain of HSP90 chaperone/DNA topoisomerase II/histidine kinase"/>
    <property type="match status" value="1"/>
</dbReference>
<dbReference type="GO" id="GO:0140664">
    <property type="term" value="F:ATP-dependent DNA damage sensor activity"/>
    <property type="evidence" value="ECO:0007669"/>
    <property type="project" value="InterPro"/>
</dbReference>
<feature type="domain" description="MutL C-terminal dimerisation" evidence="2">
    <location>
        <begin position="462"/>
        <end position="628"/>
    </location>
</feature>
<keyword evidence="4" id="KW-1185">Reference proteome</keyword>
<dbReference type="EMBL" id="AOGT01000414">
    <property type="protein sequence ID" value="EMG50006.1"/>
    <property type="molecule type" value="Genomic_DNA"/>
</dbReference>
<dbReference type="Proteomes" id="UP000011777">
    <property type="component" value="Unassembled WGS sequence"/>
</dbReference>
<dbReference type="GO" id="GO:0032300">
    <property type="term" value="C:mismatch repair complex"/>
    <property type="evidence" value="ECO:0007669"/>
    <property type="project" value="InterPro"/>
</dbReference>
<dbReference type="Gene3D" id="3.30.565.10">
    <property type="entry name" value="Histidine kinase-like ATPase, C-terminal domain"/>
    <property type="match status" value="1"/>
</dbReference>
<dbReference type="Pfam" id="PF13589">
    <property type="entry name" value="HATPase_c_3"/>
    <property type="match status" value="1"/>
</dbReference>
<dbReference type="Gene3D" id="3.30.1370.100">
    <property type="entry name" value="MutL, C-terminal domain, regulatory subdomain"/>
    <property type="match status" value="1"/>
</dbReference>
<dbReference type="InterPro" id="IPR042121">
    <property type="entry name" value="MutL_C_regsub"/>
</dbReference>
<comment type="caution">
    <text evidence="3">The sequence shown here is derived from an EMBL/GenBank/DDBJ whole genome shotgun (WGS) entry which is preliminary data.</text>
</comment>
<reference evidence="3 4" key="1">
    <citation type="submission" date="2013-02" db="EMBL/GenBank/DDBJ databases">
        <title>Genome sequence of Candida maltosa Xu316, a potential industrial strain for xylitol and ethanol production.</title>
        <authorList>
            <person name="Yu J."/>
            <person name="Wang Q."/>
            <person name="Geng X."/>
            <person name="Bao W."/>
            <person name="He P."/>
            <person name="Cai J."/>
        </authorList>
    </citation>
    <scope>NUCLEOTIDE SEQUENCE [LARGE SCALE GENOMIC DNA]</scope>
    <source>
        <strain evidence="4">Xu316</strain>
    </source>
</reference>
<dbReference type="OrthoDB" id="429932at2759"/>
<comment type="similarity">
    <text evidence="1">Belongs to the DNA mismatch repair MutL/HexB family.</text>
</comment>
<dbReference type="HOGENOM" id="CLU_005415_1_0_1"/>
<gene>
    <name evidence="3" type="ORF">G210_4990</name>
</gene>
<proteinExistence type="inferred from homology"/>
<dbReference type="InterPro" id="IPR014790">
    <property type="entry name" value="MutL_C"/>
</dbReference>
<dbReference type="SMART" id="SM00853">
    <property type="entry name" value="MutL_C"/>
    <property type="match status" value="1"/>
</dbReference>
<dbReference type="PANTHER" id="PTHR10073:SF47">
    <property type="entry name" value="DNA MISMATCH REPAIR PROTEIN MLH3"/>
    <property type="match status" value="1"/>
</dbReference>
<dbReference type="OMA" id="FECAHGR"/>
<dbReference type="InterPro" id="IPR042120">
    <property type="entry name" value="MutL_C_dimsub"/>
</dbReference>
<dbReference type="GO" id="GO:0006298">
    <property type="term" value="P:mismatch repair"/>
    <property type="evidence" value="ECO:0007669"/>
    <property type="project" value="InterPro"/>
</dbReference>
<protein>
    <recommendedName>
        <fullName evidence="2">MutL C-terminal dimerisation domain-containing protein</fullName>
    </recommendedName>
</protein>